<dbReference type="PANTHER" id="PTHR13903:SF8">
    <property type="entry name" value="PIRIN"/>
    <property type="match status" value="1"/>
</dbReference>
<dbReference type="PANTHER" id="PTHR13903">
    <property type="entry name" value="PIRIN-RELATED"/>
    <property type="match status" value="1"/>
</dbReference>
<dbReference type="Proteomes" id="UP000536640">
    <property type="component" value="Unassembled WGS sequence"/>
</dbReference>
<dbReference type="EMBL" id="JACHHW010000005">
    <property type="protein sequence ID" value="MBB5187916.1"/>
    <property type="molecule type" value="Genomic_DNA"/>
</dbReference>
<evidence type="ECO:0000313" key="6">
    <source>
        <dbReference type="EMBL" id="MBB5187916.1"/>
    </source>
</evidence>
<dbReference type="Pfam" id="PF05726">
    <property type="entry name" value="Pirin_C"/>
    <property type="match status" value="1"/>
</dbReference>
<gene>
    <name evidence="6" type="ORF">HNQ57_002194</name>
</gene>
<feature type="binding site" evidence="2">
    <location>
        <position position="60"/>
    </location>
    <ligand>
        <name>Fe cation</name>
        <dbReference type="ChEBI" id="CHEBI:24875"/>
    </ligand>
</feature>
<sequence>MMTTRSVSRIIPAQATSDGAGVKLKRSLGQSNSARHDPFLMLDEFFSDEPADYLAGFPSHPHRGFETVTYMLDGHMLHEDHLGNKGHLKDGGVQWMTAGRGVIHSEMPQQDAGRMRGFQLWINLPAAEKMRPAHYEDIPASKIPRHQLANGGEAILIAGQCQLDGQIVRGYINGLDGQSLSTDPIYIDLRLKSGQRSHIVLPPAHNAFIYVYEGEAVIAEKPVASTSSALLSLGEELSISANGDTRLLLLAARPIGETIVQYGPFVMNSNEEIEQAMRDYRDGVLTSG</sequence>
<comment type="caution">
    <text evidence="6">The sequence shown here is derived from an EMBL/GenBank/DDBJ whole genome shotgun (WGS) entry which is preliminary data.</text>
</comment>
<dbReference type="PIRSF" id="PIRSF006232">
    <property type="entry name" value="Pirin"/>
    <property type="match status" value="1"/>
</dbReference>
<feature type="binding site" evidence="2">
    <location>
        <position position="104"/>
    </location>
    <ligand>
        <name>Fe cation</name>
        <dbReference type="ChEBI" id="CHEBI:24875"/>
    </ligand>
</feature>
<evidence type="ECO:0000313" key="7">
    <source>
        <dbReference type="Proteomes" id="UP000536640"/>
    </source>
</evidence>
<comment type="cofactor">
    <cofactor evidence="2">
        <name>Fe cation</name>
        <dbReference type="ChEBI" id="CHEBI:24875"/>
    </cofactor>
    <text evidence="2">Binds 1 Fe cation per subunit.</text>
</comment>
<dbReference type="InterPro" id="IPR003829">
    <property type="entry name" value="Pirin_N_dom"/>
</dbReference>
<dbReference type="Pfam" id="PF02678">
    <property type="entry name" value="Pirin"/>
    <property type="match status" value="1"/>
</dbReference>
<reference evidence="6 7" key="1">
    <citation type="submission" date="2020-08" db="EMBL/GenBank/DDBJ databases">
        <title>Genomic Encyclopedia of Type Strains, Phase IV (KMG-IV): sequencing the most valuable type-strain genomes for metagenomic binning, comparative biology and taxonomic classification.</title>
        <authorList>
            <person name="Goeker M."/>
        </authorList>
    </citation>
    <scope>NUCLEOTIDE SEQUENCE [LARGE SCALE GENOMIC DNA]</scope>
    <source>
        <strain evidence="6 7">DSM 25701</strain>
    </source>
</reference>
<dbReference type="AlphaFoldDB" id="A0A840R5Z0"/>
<feature type="binding site" evidence="2">
    <location>
        <position position="106"/>
    </location>
    <ligand>
        <name>Fe cation</name>
        <dbReference type="ChEBI" id="CHEBI:24875"/>
    </ligand>
</feature>
<dbReference type="InterPro" id="IPR011051">
    <property type="entry name" value="RmlC_Cupin_sf"/>
</dbReference>
<feature type="domain" description="Pirin N-terminal" evidence="4">
    <location>
        <begin position="22"/>
        <end position="122"/>
    </location>
</feature>
<keyword evidence="2" id="KW-0479">Metal-binding</keyword>
<comment type="similarity">
    <text evidence="1 3">Belongs to the pirin family.</text>
</comment>
<evidence type="ECO:0008006" key="8">
    <source>
        <dbReference type="Google" id="ProtNLM"/>
    </source>
</evidence>
<evidence type="ECO:0000259" key="4">
    <source>
        <dbReference type="Pfam" id="PF02678"/>
    </source>
</evidence>
<proteinExistence type="inferred from homology"/>
<evidence type="ECO:0000256" key="3">
    <source>
        <dbReference type="RuleBase" id="RU003457"/>
    </source>
</evidence>
<dbReference type="CDD" id="cd02247">
    <property type="entry name" value="cupin_pirin_C"/>
    <property type="match status" value="1"/>
</dbReference>
<organism evidence="6 7">
    <name type="scientific">Zhongshania antarctica</name>
    <dbReference type="NCBI Taxonomy" id="641702"/>
    <lineage>
        <taxon>Bacteria</taxon>
        <taxon>Pseudomonadati</taxon>
        <taxon>Pseudomonadota</taxon>
        <taxon>Gammaproteobacteria</taxon>
        <taxon>Cellvibrionales</taxon>
        <taxon>Spongiibacteraceae</taxon>
        <taxon>Zhongshania</taxon>
    </lineage>
</organism>
<evidence type="ECO:0000256" key="1">
    <source>
        <dbReference type="ARBA" id="ARBA00008416"/>
    </source>
</evidence>
<dbReference type="Gene3D" id="2.60.120.10">
    <property type="entry name" value="Jelly Rolls"/>
    <property type="match status" value="2"/>
</dbReference>
<keyword evidence="2" id="KW-0408">Iron</keyword>
<dbReference type="InterPro" id="IPR012093">
    <property type="entry name" value="Pirin"/>
</dbReference>
<evidence type="ECO:0000256" key="2">
    <source>
        <dbReference type="PIRSR" id="PIRSR006232-1"/>
    </source>
</evidence>
<feature type="binding site" evidence="2">
    <location>
        <position position="62"/>
    </location>
    <ligand>
        <name>Fe cation</name>
        <dbReference type="ChEBI" id="CHEBI:24875"/>
    </ligand>
</feature>
<dbReference type="GO" id="GO:0046872">
    <property type="term" value="F:metal ion binding"/>
    <property type="evidence" value="ECO:0007669"/>
    <property type="project" value="UniProtKB-KW"/>
</dbReference>
<protein>
    <recommendedName>
        <fullName evidence="8">Quercetin 2,3-dioxygenase</fullName>
    </recommendedName>
</protein>
<dbReference type="InterPro" id="IPR008778">
    <property type="entry name" value="Pirin_C_dom"/>
</dbReference>
<dbReference type="CDD" id="cd02909">
    <property type="entry name" value="cupin_pirin_N"/>
    <property type="match status" value="1"/>
</dbReference>
<keyword evidence="7" id="KW-1185">Reference proteome</keyword>
<feature type="domain" description="Pirin C-terminal" evidence="5">
    <location>
        <begin position="186"/>
        <end position="284"/>
    </location>
</feature>
<evidence type="ECO:0000259" key="5">
    <source>
        <dbReference type="Pfam" id="PF05726"/>
    </source>
</evidence>
<dbReference type="InterPro" id="IPR014710">
    <property type="entry name" value="RmlC-like_jellyroll"/>
</dbReference>
<name>A0A840R5Z0_9GAMM</name>
<dbReference type="SUPFAM" id="SSF51182">
    <property type="entry name" value="RmlC-like cupins"/>
    <property type="match status" value="1"/>
</dbReference>
<accession>A0A840R5Z0</accession>